<sequence length="105" mass="11966">MTADAEQVDKKPDLDKISVQVSFQGRVIKFRLKRANPLRKVMEAAAKQLNMEKGTLRFTYDGRRLQPEDDDTPESLGMEEEDEIEAHIEQEGGQSPFTVRLAMQS</sequence>
<reference evidence="1" key="2">
    <citation type="journal article" date="2022" name="New Phytol.">
        <title>Evolutionary transition to the ectomycorrhizal habit in the genomes of a hyperdiverse lineage of mushroom-forming fungi.</title>
        <authorList>
            <person name="Looney B."/>
            <person name="Miyauchi S."/>
            <person name="Morin E."/>
            <person name="Drula E."/>
            <person name="Courty P.E."/>
            <person name="Kohler A."/>
            <person name="Kuo A."/>
            <person name="LaButti K."/>
            <person name="Pangilinan J."/>
            <person name="Lipzen A."/>
            <person name="Riley R."/>
            <person name="Andreopoulos W."/>
            <person name="He G."/>
            <person name="Johnson J."/>
            <person name="Nolan M."/>
            <person name="Tritt A."/>
            <person name="Barry K.W."/>
            <person name="Grigoriev I.V."/>
            <person name="Nagy L.G."/>
            <person name="Hibbett D."/>
            <person name="Henrissat B."/>
            <person name="Matheny P.B."/>
            <person name="Labbe J."/>
            <person name="Martin F.M."/>
        </authorList>
    </citation>
    <scope>NUCLEOTIDE SEQUENCE</scope>
    <source>
        <strain evidence="1">FP105234-sp</strain>
    </source>
</reference>
<dbReference type="Proteomes" id="UP000814033">
    <property type="component" value="Unassembled WGS sequence"/>
</dbReference>
<keyword evidence="2" id="KW-1185">Reference proteome</keyword>
<protein>
    <submittedName>
        <fullName evidence="1">Uncharacterized protein</fullName>
    </submittedName>
</protein>
<accession>A0ACB8S8E2</accession>
<evidence type="ECO:0000313" key="2">
    <source>
        <dbReference type="Proteomes" id="UP000814033"/>
    </source>
</evidence>
<proteinExistence type="predicted"/>
<reference evidence="1" key="1">
    <citation type="submission" date="2021-02" db="EMBL/GenBank/DDBJ databases">
        <authorList>
            <consortium name="DOE Joint Genome Institute"/>
            <person name="Ahrendt S."/>
            <person name="Looney B.P."/>
            <person name="Miyauchi S."/>
            <person name="Morin E."/>
            <person name="Drula E."/>
            <person name="Courty P.E."/>
            <person name="Chicoki N."/>
            <person name="Fauchery L."/>
            <person name="Kohler A."/>
            <person name="Kuo A."/>
            <person name="Labutti K."/>
            <person name="Pangilinan J."/>
            <person name="Lipzen A."/>
            <person name="Riley R."/>
            <person name="Andreopoulos W."/>
            <person name="He G."/>
            <person name="Johnson J."/>
            <person name="Barry K.W."/>
            <person name="Grigoriev I.V."/>
            <person name="Nagy L."/>
            <person name="Hibbett D."/>
            <person name="Henrissat B."/>
            <person name="Matheny P.B."/>
            <person name="Labbe J."/>
            <person name="Martin F."/>
        </authorList>
    </citation>
    <scope>NUCLEOTIDE SEQUENCE</scope>
    <source>
        <strain evidence="1">FP105234-sp</strain>
    </source>
</reference>
<gene>
    <name evidence="1" type="ORF">FA95DRAFT_71409</name>
</gene>
<evidence type="ECO:0000313" key="1">
    <source>
        <dbReference type="EMBL" id="KAI0052226.1"/>
    </source>
</evidence>
<dbReference type="EMBL" id="MU275847">
    <property type="protein sequence ID" value="KAI0052226.1"/>
    <property type="molecule type" value="Genomic_DNA"/>
</dbReference>
<comment type="caution">
    <text evidence="1">The sequence shown here is derived from an EMBL/GenBank/DDBJ whole genome shotgun (WGS) entry which is preliminary data.</text>
</comment>
<name>A0ACB8S8E2_9AGAM</name>
<organism evidence="1 2">
    <name type="scientific">Auriscalpium vulgare</name>
    <dbReference type="NCBI Taxonomy" id="40419"/>
    <lineage>
        <taxon>Eukaryota</taxon>
        <taxon>Fungi</taxon>
        <taxon>Dikarya</taxon>
        <taxon>Basidiomycota</taxon>
        <taxon>Agaricomycotina</taxon>
        <taxon>Agaricomycetes</taxon>
        <taxon>Russulales</taxon>
        <taxon>Auriscalpiaceae</taxon>
        <taxon>Auriscalpium</taxon>
    </lineage>
</organism>